<dbReference type="EC" id="2.7.7.49" evidence="1"/>
<evidence type="ECO:0000256" key="7">
    <source>
        <dbReference type="ARBA" id="ARBA00022918"/>
    </source>
</evidence>
<dbReference type="Gene3D" id="3.10.20.370">
    <property type="match status" value="1"/>
</dbReference>
<keyword evidence="13" id="KW-1185">Reference proteome</keyword>
<dbReference type="CDD" id="cd00303">
    <property type="entry name" value="retropepsin_like"/>
    <property type="match status" value="1"/>
</dbReference>
<reference evidence="12" key="1">
    <citation type="submission" date="2023-04" db="EMBL/GenBank/DDBJ databases">
        <title>Phytophthora fragariaefolia NBRC 109709.</title>
        <authorList>
            <person name="Ichikawa N."/>
            <person name="Sato H."/>
            <person name="Tonouchi N."/>
        </authorList>
    </citation>
    <scope>NUCLEOTIDE SEQUENCE</scope>
    <source>
        <strain evidence="12">NBRC 109709</strain>
    </source>
</reference>
<dbReference type="Gene3D" id="3.30.70.270">
    <property type="match status" value="1"/>
</dbReference>
<dbReference type="Pfam" id="PF03732">
    <property type="entry name" value="Retrotrans_gag"/>
    <property type="match status" value="1"/>
</dbReference>
<keyword evidence="4" id="KW-0540">Nuclease</keyword>
<dbReference type="Pfam" id="PF17921">
    <property type="entry name" value="Integrase_H2C2"/>
    <property type="match status" value="1"/>
</dbReference>
<feature type="compositionally biased region" description="Basic and acidic residues" evidence="8">
    <location>
        <begin position="1025"/>
        <end position="1034"/>
    </location>
</feature>
<dbReference type="PANTHER" id="PTHR37984">
    <property type="entry name" value="PROTEIN CBG26694"/>
    <property type="match status" value="1"/>
</dbReference>
<evidence type="ECO:0000256" key="5">
    <source>
        <dbReference type="ARBA" id="ARBA00022759"/>
    </source>
</evidence>
<keyword evidence="6" id="KW-0378">Hydrolase</keyword>
<evidence type="ECO:0000259" key="9">
    <source>
        <dbReference type="Pfam" id="PF03732"/>
    </source>
</evidence>
<dbReference type="OrthoDB" id="167658at2759"/>
<evidence type="ECO:0000256" key="8">
    <source>
        <dbReference type="SAM" id="MobiDB-lite"/>
    </source>
</evidence>
<evidence type="ECO:0000256" key="4">
    <source>
        <dbReference type="ARBA" id="ARBA00022722"/>
    </source>
</evidence>
<keyword evidence="3" id="KW-0548">Nucleotidyltransferase</keyword>
<dbReference type="Gene3D" id="3.10.10.10">
    <property type="entry name" value="HIV Type 1 Reverse Transcriptase, subunit A, domain 1"/>
    <property type="match status" value="1"/>
</dbReference>
<organism evidence="12 13">
    <name type="scientific">Phytophthora fragariaefolia</name>
    <dbReference type="NCBI Taxonomy" id="1490495"/>
    <lineage>
        <taxon>Eukaryota</taxon>
        <taxon>Sar</taxon>
        <taxon>Stramenopiles</taxon>
        <taxon>Oomycota</taxon>
        <taxon>Peronosporomycetes</taxon>
        <taxon>Peronosporales</taxon>
        <taxon>Peronosporaceae</taxon>
        <taxon>Phytophthora</taxon>
    </lineage>
</organism>
<dbReference type="SUPFAM" id="SSF50630">
    <property type="entry name" value="Acid proteases"/>
    <property type="match status" value="1"/>
</dbReference>
<sequence length="1047" mass="116494">MEKIENKPPADRRVEGISMSHYSGSLSESWELFLDQARLFVKTKNMDYAHEGYRKRVLAIMVSNLTGQAAAWYVTQQHEIADITALTAALRREFIQPDLQERLRDSLNQLKQRECRNLAEYITKYRQLISRADNNCGGFGNQMAEEGADRFHQLLVKSRTVNGRCVKVLLDSGAGHNVIRKGLATPVVRRKKAVEERFDGSVTSPQWLNKVQADMTLEGFVLNDTFFSEWDSPVTHDIVLGKPWFSRFNTVIDWRTHEVRLDLGLLDPFWLIEEDGRLFQLGEGIESAGRTVCSDGDAKPAAPDDGGASGRGIGLAGTPVGTLGQATKLPSSPITRLLQDYTDCFPDALPNELLVSRAMELGLTMTPGARPSTRAPFRLSKTEQEALKRFVEGLLEKKWIETSDSPWVSSIFAVPKKDPVTEKAPSKAEWILSDTASLPVRWVMDYRYMNSQTGVPKIPLPRIEELFDQMVGCRLFSTLDLGQGYHQMRVELASRNMMFMDMDGHASQSFHASEGGVTASTGPKLPDYTKRFLLTTDTSGFCCGAVLSQNHAGEDHPVAFISKKFSRREINWPTHEKGLFAINLALGKWRHYLHGRLFDVFTDNSACKWFLSHPNSSGILARWLNFFLQFSFVLHHVKGSTNAVADALSRVAKTAFEDTPVETASISVLLPSQTSEIKLHGCAEACLGTASGLRQLGNTILALGELSLRDLDLLCGGSHFSGGGSSVAGPIGVPQAVARLKASQLTIVTVQIDTKLLFLCGYRRDPLYRELIKHSAPKTQNIANLGMLQKENGMIYRADAGKRVQRLCVPADQTLSTTLIADAYDGAEAAHSGIHRTQQKLSFWFFWPSMEADVKAYVQSCPTCARFKSSSLRKNGRLMPLPVPSECWEVVGMDFVTGCRCPKAMTPLWWLSTCSAKEHVPRPNYHPLRSIQGVWHDLQLVPPFPATTKRRMLPRDVSGSSPKRHKTCLMAKNDSASSITGSAAPLNSVKETWCTWLLRTCHWLTQQQEPAWKRTSLLRSMSAVQDHENGEQERASPGIAPTHESST</sequence>
<dbReference type="Proteomes" id="UP001165121">
    <property type="component" value="Unassembled WGS sequence"/>
</dbReference>
<dbReference type="PANTHER" id="PTHR37984:SF5">
    <property type="entry name" value="PROTEIN NYNRIN-LIKE"/>
    <property type="match status" value="1"/>
</dbReference>
<dbReference type="InterPro" id="IPR021109">
    <property type="entry name" value="Peptidase_aspartic_dom_sf"/>
</dbReference>
<dbReference type="CDD" id="cd09274">
    <property type="entry name" value="RNase_HI_RT_Ty3"/>
    <property type="match status" value="1"/>
</dbReference>
<evidence type="ECO:0000259" key="10">
    <source>
        <dbReference type="Pfam" id="PF17917"/>
    </source>
</evidence>
<proteinExistence type="predicted"/>
<feature type="region of interest" description="Disordered" evidence="8">
    <location>
        <begin position="1022"/>
        <end position="1047"/>
    </location>
</feature>
<dbReference type="FunFam" id="3.10.20.370:FF:000001">
    <property type="entry name" value="Retrovirus-related Pol polyprotein from transposon 17.6-like protein"/>
    <property type="match status" value="1"/>
</dbReference>
<dbReference type="InterPro" id="IPR050951">
    <property type="entry name" value="Retrovirus_Pol_polyprotein"/>
</dbReference>
<feature type="domain" description="Retrotransposon gag" evidence="9">
    <location>
        <begin position="60"/>
        <end position="134"/>
    </location>
</feature>
<dbReference type="EMBL" id="BSXT01000322">
    <property type="protein sequence ID" value="GMF24400.1"/>
    <property type="molecule type" value="Genomic_DNA"/>
</dbReference>
<feature type="domain" description="Reverse transcriptase RNase H-like" evidence="10">
    <location>
        <begin position="527"/>
        <end position="630"/>
    </location>
</feature>
<evidence type="ECO:0000256" key="6">
    <source>
        <dbReference type="ARBA" id="ARBA00022801"/>
    </source>
</evidence>
<gene>
    <name evidence="12" type="ORF">Pfra01_000409500</name>
</gene>
<dbReference type="GO" id="GO:0016787">
    <property type="term" value="F:hydrolase activity"/>
    <property type="evidence" value="ECO:0007669"/>
    <property type="project" value="UniProtKB-KW"/>
</dbReference>
<dbReference type="Pfam" id="PF17917">
    <property type="entry name" value="RT_RNaseH"/>
    <property type="match status" value="1"/>
</dbReference>
<dbReference type="GO" id="GO:0004519">
    <property type="term" value="F:endonuclease activity"/>
    <property type="evidence" value="ECO:0007669"/>
    <property type="project" value="UniProtKB-KW"/>
</dbReference>
<evidence type="ECO:0000313" key="12">
    <source>
        <dbReference type="EMBL" id="GMF24400.1"/>
    </source>
</evidence>
<evidence type="ECO:0000259" key="11">
    <source>
        <dbReference type="Pfam" id="PF17921"/>
    </source>
</evidence>
<keyword evidence="7" id="KW-0695">RNA-directed DNA polymerase</keyword>
<feature type="region of interest" description="Disordered" evidence="8">
    <location>
        <begin position="292"/>
        <end position="316"/>
    </location>
</feature>
<comment type="caution">
    <text evidence="12">The sequence shown here is derived from an EMBL/GenBank/DDBJ whole genome shotgun (WGS) entry which is preliminary data.</text>
</comment>
<name>A0A9W6U3G4_9STRA</name>
<protein>
    <recommendedName>
        <fullName evidence="1">RNA-directed DNA polymerase</fullName>
        <ecNumber evidence="1">2.7.7.49</ecNumber>
    </recommendedName>
</protein>
<dbReference type="Gene3D" id="1.10.340.70">
    <property type="match status" value="1"/>
</dbReference>
<dbReference type="SUPFAM" id="SSF56672">
    <property type="entry name" value="DNA/RNA polymerases"/>
    <property type="match status" value="1"/>
</dbReference>
<dbReference type="Gene3D" id="2.40.70.10">
    <property type="entry name" value="Acid Proteases"/>
    <property type="match status" value="1"/>
</dbReference>
<accession>A0A9W6U3G4</accession>
<dbReference type="InterPro" id="IPR041588">
    <property type="entry name" value="Integrase_H2C2"/>
</dbReference>
<evidence type="ECO:0000256" key="1">
    <source>
        <dbReference type="ARBA" id="ARBA00012493"/>
    </source>
</evidence>
<dbReference type="InterPro" id="IPR043128">
    <property type="entry name" value="Rev_trsase/Diguanyl_cyclase"/>
</dbReference>
<dbReference type="InterPro" id="IPR005162">
    <property type="entry name" value="Retrotrans_gag_dom"/>
</dbReference>
<keyword evidence="5" id="KW-0255">Endonuclease</keyword>
<evidence type="ECO:0000256" key="2">
    <source>
        <dbReference type="ARBA" id="ARBA00022679"/>
    </source>
</evidence>
<evidence type="ECO:0000313" key="13">
    <source>
        <dbReference type="Proteomes" id="UP001165121"/>
    </source>
</evidence>
<dbReference type="GO" id="GO:0003964">
    <property type="term" value="F:RNA-directed DNA polymerase activity"/>
    <property type="evidence" value="ECO:0007669"/>
    <property type="project" value="UniProtKB-KW"/>
</dbReference>
<feature type="domain" description="Integrase zinc-binding" evidence="11">
    <location>
        <begin position="813"/>
        <end position="869"/>
    </location>
</feature>
<keyword evidence="2" id="KW-0808">Transferase</keyword>
<dbReference type="FunFam" id="1.10.340.70:FF:000001">
    <property type="entry name" value="Retrovirus-related Pol polyprotein from transposon gypsy-like Protein"/>
    <property type="match status" value="1"/>
</dbReference>
<evidence type="ECO:0000256" key="3">
    <source>
        <dbReference type="ARBA" id="ARBA00022695"/>
    </source>
</evidence>
<dbReference type="InterPro" id="IPR041373">
    <property type="entry name" value="RT_RNaseH"/>
</dbReference>
<dbReference type="InterPro" id="IPR043502">
    <property type="entry name" value="DNA/RNA_pol_sf"/>
</dbReference>
<dbReference type="AlphaFoldDB" id="A0A9W6U3G4"/>